<gene>
    <name evidence="1" type="ORF">pdam_00020861</name>
</gene>
<accession>A0A3M6UUV0</accession>
<evidence type="ECO:0000313" key="1">
    <source>
        <dbReference type="EMBL" id="RMX57466.1"/>
    </source>
</evidence>
<organism evidence="1 2">
    <name type="scientific">Pocillopora damicornis</name>
    <name type="common">Cauliflower coral</name>
    <name type="synonym">Millepora damicornis</name>
    <dbReference type="NCBI Taxonomy" id="46731"/>
    <lineage>
        <taxon>Eukaryota</taxon>
        <taxon>Metazoa</taxon>
        <taxon>Cnidaria</taxon>
        <taxon>Anthozoa</taxon>
        <taxon>Hexacorallia</taxon>
        <taxon>Scleractinia</taxon>
        <taxon>Astrocoeniina</taxon>
        <taxon>Pocilloporidae</taxon>
        <taxon>Pocillopora</taxon>
    </lineage>
</organism>
<name>A0A3M6UUV0_POCDA</name>
<dbReference type="Proteomes" id="UP000275408">
    <property type="component" value="Unassembled WGS sequence"/>
</dbReference>
<dbReference type="AlphaFoldDB" id="A0A3M6UUV0"/>
<keyword evidence="2" id="KW-1185">Reference proteome</keyword>
<protein>
    <submittedName>
        <fullName evidence="1">Uncharacterized protein</fullName>
    </submittedName>
</protein>
<dbReference type="EMBL" id="RCHS01000652">
    <property type="protein sequence ID" value="RMX57466.1"/>
    <property type="molecule type" value="Genomic_DNA"/>
</dbReference>
<comment type="caution">
    <text evidence="1">The sequence shown here is derived from an EMBL/GenBank/DDBJ whole genome shotgun (WGS) entry which is preliminary data.</text>
</comment>
<proteinExistence type="predicted"/>
<reference evidence="1 2" key="1">
    <citation type="journal article" date="2018" name="Sci. Rep.">
        <title>Comparative analysis of the Pocillopora damicornis genome highlights role of immune system in coral evolution.</title>
        <authorList>
            <person name="Cunning R."/>
            <person name="Bay R.A."/>
            <person name="Gillette P."/>
            <person name="Baker A.C."/>
            <person name="Traylor-Knowles N."/>
        </authorList>
    </citation>
    <scope>NUCLEOTIDE SEQUENCE [LARGE SCALE GENOMIC DNA]</scope>
    <source>
        <strain evidence="1">RSMAS</strain>
        <tissue evidence="1">Whole animal</tissue>
    </source>
</reference>
<sequence>MGLTTSLIMGLIALNRYMKVAKRTIYIEFLPTVCTFTITSGGYIPHEVRKCEVSASVRHYYGFGLLGQFGLNFPEQICKSRQSELCIPSSFPVKELLGCTLVLSDRFLYH</sequence>
<evidence type="ECO:0000313" key="2">
    <source>
        <dbReference type="Proteomes" id="UP000275408"/>
    </source>
</evidence>